<dbReference type="OrthoDB" id="3268246at2759"/>
<dbReference type="PANTHER" id="PTHR10997">
    <property type="entry name" value="IMPORTIN-7, 8, 11"/>
    <property type="match status" value="1"/>
</dbReference>
<proteinExistence type="predicted"/>
<dbReference type="GO" id="GO:0006606">
    <property type="term" value="P:protein import into nucleus"/>
    <property type="evidence" value="ECO:0000318"/>
    <property type="project" value="GO_Central"/>
</dbReference>
<dbReference type="InterPro" id="IPR011989">
    <property type="entry name" value="ARM-like"/>
</dbReference>
<dbReference type="PANTHER" id="PTHR10997:SF29">
    <property type="entry name" value="ARM REPEAT SUPERFAMILY PROTEIN"/>
    <property type="match status" value="1"/>
</dbReference>
<reference evidence="2" key="1">
    <citation type="journal article" date="2017" name="Cell">
        <title>Insights into land plant evolution garnered from the Marchantia polymorpha genome.</title>
        <authorList>
            <person name="Bowman J.L."/>
            <person name="Kohchi T."/>
            <person name="Yamato K.T."/>
            <person name="Jenkins J."/>
            <person name="Shu S."/>
            <person name="Ishizaki K."/>
            <person name="Yamaoka S."/>
            <person name="Nishihama R."/>
            <person name="Nakamura Y."/>
            <person name="Berger F."/>
            <person name="Adam C."/>
            <person name="Aki S.S."/>
            <person name="Althoff F."/>
            <person name="Araki T."/>
            <person name="Arteaga-Vazquez M.A."/>
            <person name="Balasubrmanian S."/>
            <person name="Barry K."/>
            <person name="Bauer D."/>
            <person name="Boehm C.R."/>
            <person name="Briginshaw L."/>
            <person name="Caballero-Perez J."/>
            <person name="Catarino B."/>
            <person name="Chen F."/>
            <person name="Chiyoda S."/>
            <person name="Chovatia M."/>
            <person name="Davies K.M."/>
            <person name="Delmans M."/>
            <person name="Demura T."/>
            <person name="Dierschke T."/>
            <person name="Dolan L."/>
            <person name="Dorantes-Acosta A.E."/>
            <person name="Eklund D.M."/>
            <person name="Florent S.N."/>
            <person name="Flores-Sandoval E."/>
            <person name="Fujiyama A."/>
            <person name="Fukuzawa H."/>
            <person name="Galik B."/>
            <person name="Grimanelli D."/>
            <person name="Grimwood J."/>
            <person name="Grossniklaus U."/>
            <person name="Hamada T."/>
            <person name="Haseloff J."/>
            <person name="Hetherington A.J."/>
            <person name="Higo A."/>
            <person name="Hirakawa Y."/>
            <person name="Hundley H.N."/>
            <person name="Ikeda Y."/>
            <person name="Inoue K."/>
            <person name="Inoue S.I."/>
            <person name="Ishida S."/>
            <person name="Jia Q."/>
            <person name="Kakita M."/>
            <person name="Kanazawa T."/>
            <person name="Kawai Y."/>
            <person name="Kawashima T."/>
            <person name="Kennedy M."/>
            <person name="Kinose K."/>
            <person name="Kinoshita T."/>
            <person name="Kohara Y."/>
            <person name="Koide E."/>
            <person name="Komatsu K."/>
            <person name="Kopischke S."/>
            <person name="Kubo M."/>
            <person name="Kyozuka J."/>
            <person name="Lagercrantz U."/>
            <person name="Lin S.S."/>
            <person name="Lindquist E."/>
            <person name="Lipzen A.M."/>
            <person name="Lu C.W."/>
            <person name="De Luna E."/>
            <person name="Martienssen R.A."/>
            <person name="Minamino N."/>
            <person name="Mizutani M."/>
            <person name="Mizutani M."/>
            <person name="Mochizuki N."/>
            <person name="Monte I."/>
            <person name="Mosher R."/>
            <person name="Nagasaki H."/>
            <person name="Nakagami H."/>
            <person name="Naramoto S."/>
            <person name="Nishitani K."/>
            <person name="Ohtani M."/>
            <person name="Okamoto T."/>
            <person name="Okumura M."/>
            <person name="Phillips J."/>
            <person name="Pollak B."/>
            <person name="Reinders A."/>
            <person name="Rovekamp M."/>
            <person name="Sano R."/>
            <person name="Sawa S."/>
            <person name="Schmid M.W."/>
            <person name="Shirakawa M."/>
            <person name="Solano R."/>
            <person name="Spunde A."/>
            <person name="Suetsugu N."/>
            <person name="Sugano S."/>
            <person name="Sugiyama A."/>
            <person name="Sun R."/>
            <person name="Suzuki Y."/>
            <person name="Takenaka M."/>
            <person name="Takezawa D."/>
            <person name="Tomogane H."/>
            <person name="Tsuzuki M."/>
            <person name="Ueda T."/>
            <person name="Umeda M."/>
            <person name="Ward J.M."/>
            <person name="Watanabe Y."/>
            <person name="Yazaki K."/>
            <person name="Yokoyama R."/>
            <person name="Yoshitake Y."/>
            <person name="Yotsui I."/>
            <person name="Zachgo S."/>
            <person name="Schmutz J."/>
        </authorList>
    </citation>
    <scope>NUCLEOTIDE SEQUENCE [LARGE SCALE GENOMIC DNA]</scope>
    <source>
        <strain evidence="2">Tak-1</strain>
    </source>
</reference>
<dbReference type="EMBL" id="KZ772683">
    <property type="protein sequence ID" value="PTQ46401.1"/>
    <property type="molecule type" value="Genomic_DNA"/>
</dbReference>
<dbReference type="AlphaFoldDB" id="A0A2R6XK06"/>
<dbReference type="GO" id="GO:0005829">
    <property type="term" value="C:cytosol"/>
    <property type="evidence" value="ECO:0000318"/>
    <property type="project" value="GO_Central"/>
</dbReference>
<name>A0A2R6XK06_MARPO</name>
<dbReference type="InterPro" id="IPR016024">
    <property type="entry name" value="ARM-type_fold"/>
</dbReference>
<dbReference type="Gene3D" id="1.25.10.10">
    <property type="entry name" value="Leucine-rich Repeat Variant"/>
    <property type="match status" value="1"/>
</dbReference>
<sequence>MFLMAKTDEYRALKKGTCGSLFCCLYQAQLEENDWYSSITPRRALKIVLQYADTEVFQPMQERVVALAFEEIAKLVVTESGWRVVAPQLPSLFERAIFPALRFKEQDRLDWEEDEEDYLQKNLPMTLEHIGEDDGLTPRQSAVNLLGMIAMSKRQSGTRKLKDRVQEGTIGDTLIFPVLLNFPFPENFFVPTSEAASNYFGTLVAYGGLRQFLKMQSPDFVTMIIHTRVMPIFSMTTSSPYIVATACWLIGTLATCMPKMLNKEVYSGLMKALLTPDQGEVSWRPVRTTAARAMVILLQEMYMPLSWMPLLNGAVAGARILDVQGAILCFQLLSAFIEAGGPSIAHYVPSITSGVQQEISKHLIPCDGSWPQVVDEGFCVMASLVQIWDASEPQKPDGGQVWQKWKAGSALVAGSLSLLLERAWLQSGESKSSSPPPTCLNDLSVLLAAVLKFIDNPKTVETLKVEALLQAWAELVAPWKAWEDKQDMAVFEVIDEALSLQARCPFFHFGNASPRIPQSTDLRTIVTIQGFVTFLSLCMESGCVAASSRACRRAHSLLHVCVSSQDILENTINCFTNSAIRRLRQLKRSLSMPLVKSLLLVIATCYVLLPSSVEQVLTENMVSRSSSNKNGFIRWGEAFAALAERGRSPGLCKRTELKLAVITFVRLVSRLSETEEQYGSAGTTLACSCLLSILETVSRMKQLEVKTHEEYEECGDHGMDEETWVGRSEQYRQYRREQLSKELQKEVEWSSEDEHELELGLLNLVNEEGAVYSCLKRYATKYLMKDSIPQVVCDFVESFPDYGSALSIPPVL</sequence>
<organism evidence="1 2">
    <name type="scientific">Marchantia polymorpha</name>
    <name type="common">Common liverwort</name>
    <name type="synonym">Marchantia aquatica</name>
    <dbReference type="NCBI Taxonomy" id="3197"/>
    <lineage>
        <taxon>Eukaryota</taxon>
        <taxon>Viridiplantae</taxon>
        <taxon>Streptophyta</taxon>
        <taxon>Embryophyta</taxon>
        <taxon>Marchantiophyta</taxon>
        <taxon>Marchantiopsida</taxon>
        <taxon>Marchantiidae</taxon>
        <taxon>Marchantiales</taxon>
        <taxon>Marchantiaceae</taxon>
        <taxon>Marchantia</taxon>
    </lineage>
</organism>
<dbReference type="Proteomes" id="UP000244005">
    <property type="component" value="Unassembled WGS sequence"/>
</dbReference>
<dbReference type="SUPFAM" id="SSF48371">
    <property type="entry name" value="ARM repeat"/>
    <property type="match status" value="1"/>
</dbReference>
<gene>
    <name evidence="1" type="ORF">MARPO_0011s0083</name>
</gene>
<evidence type="ECO:0000313" key="1">
    <source>
        <dbReference type="EMBL" id="PTQ46401.1"/>
    </source>
</evidence>
<dbReference type="Gramene" id="Mp4g10980.1">
    <property type="protein sequence ID" value="Mp4g10980.1.cds"/>
    <property type="gene ID" value="Mp4g10980"/>
</dbReference>
<accession>A0A2R6XK06</accession>
<dbReference type="GO" id="GO:0005049">
    <property type="term" value="F:nuclear export signal receptor activity"/>
    <property type="evidence" value="ECO:0000318"/>
    <property type="project" value="GO_Central"/>
</dbReference>
<keyword evidence="2" id="KW-1185">Reference proteome</keyword>
<dbReference type="GO" id="GO:0005635">
    <property type="term" value="C:nuclear envelope"/>
    <property type="evidence" value="ECO:0000318"/>
    <property type="project" value="GO_Central"/>
</dbReference>
<evidence type="ECO:0000313" key="2">
    <source>
        <dbReference type="Proteomes" id="UP000244005"/>
    </source>
</evidence>
<dbReference type="GO" id="GO:0006611">
    <property type="term" value="P:protein export from nucleus"/>
    <property type="evidence" value="ECO:0000318"/>
    <property type="project" value="GO_Central"/>
</dbReference>
<protein>
    <submittedName>
        <fullName evidence="1">Uncharacterized protein</fullName>
    </submittedName>
</protein>